<feature type="transmembrane region" description="Helical" evidence="1">
    <location>
        <begin position="93"/>
        <end position="112"/>
    </location>
</feature>
<feature type="transmembrane region" description="Helical" evidence="1">
    <location>
        <begin position="132"/>
        <end position="148"/>
    </location>
</feature>
<keyword evidence="1" id="KW-0812">Transmembrane</keyword>
<dbReference type="EMBL" id="PJKA01000010">
    <property type="protein sequence ID" value="PNC18076.1"/>
    <property type="molecule type" value="Genomic_DNA"/>
</dbReference>
<sequence>MAYLSWSFLKMGEKSDRGTSLLFLLMAGIPIIFTAFFVFMLGAATVWYAWPVLLPMLLLLYLPFALRKEKVQSVHSRNILFGRDPLTVVFRPVVRNWVYAVYAVLPALPLLFSGWKMPLDNPGNGRNLTEFFLMWISLYAVFTVLTVFLGKARYLKPGRLLLAAAANLALMLLYSLLA</sequence>
<proteinExistence type="predicted"/>
<evidence type="ECO:0000313" key="2">
    <source>
        <dbReference type="EMBL" id="PNC18076.1"/>
    </source>
</evidence>
<keyword evidence="1" id="KW-0472">Membrane</keyword>
<feature type="transmembrane region" description="Helical" evidence="1">
    <location>
        <begin position="21"/>
        <end position="41"/>
    </location>
</feature>
<protein>
    <submittedName>
        <fullName evidence="2">Uncharacterized protein</fullName>
    </submittedName>
</protein>
<comment type="caution">
    <text evidence="2">The sequence shown here is derived from an EMBL/GenBank/DDBJ whole genome shotgun (WGS) entry which is preliminary data.</text>
</comment>
<evidence type="ECO:0000313" key="3">
    <source>
        <dbReference type="Proteomes" id="UP000236000"/>
    </source>
</evidence>
<feature type="transmembrane region" description="Helical" evidence="1">
    <location>
        <begin position="160"/>
        <end position="177"/>
    </location>
</feature>
<organism evidence="2 3">
    <name type="scientific">Akkermansia muciniphila</name>
    <dbReference type="NCBI Taxonomy" id="239935"/>
    <lineage>
        <taxon>Bacteria</taxon>
        <taxon>Pseudomonadati</taxon>
        <taxon>Verrucomicrobiota</taxon>
        <taxon>Verrucomicrobiia</taxon>
        <taxon>Verrucomicrobiales</taxon>
        <taxon>Akkermansiaceae</taxon>
        <taxon>Akkermansia</taxon>
    </lineage>
</organism>
<evidence type="ECO:0000256" key="1">
    <source>
        <dbReference type="SAM" id="Phobius"/>
    </source>
</evidence>
<feature type="transmembrane region" description="Helical" evidence="1">
    <location>
        <begin position="47"/>
        <end position="66"/>
    </location>
</feature>
<reference evidence="2 3" key="1">
    <citation type="journal article" date="2017" name="BMC Genomics">
        <title>Genome sequencing of 39 Akkermansia muciniphila isolates reveals its population structure, genomic and functional diverisity, and global distribution in mammalian gut microbiotas.</title>
        <authorList>
            <person name="Guo X."/>
            <person name="Li S."/>
            <person name="Zhang J."/>
            <person name="Wu F."/>
            <person name="Li X."/>
            <person name="Wu D."/>
            <person name="Zhang M."/>
            <person name="Ou Z."/>
            <person name="Jie Z."/>
            <person name="Yan Q."/>
            <person name="Li P."/>
            <person name="Yi J."/>
            <person name="Peng Y."/>
        </authorList>
    </citation>
    <scope>NUCLEOTIDE SEQUENCE [LARGE SCALE GENOMIC DNA]</scope>
    <source>
        <strain evidence="2 3">GP24</strain>
    </source>
</reference>
<accession>A0A2N8HDM6</accession>
<name>A0A2N8HDM6_9BACT</name>
<dbReference type="Proteomes" id="UP000236000">
    <property type="component" value="Unassembled WGS sequence"/>
</dbReference>
<dbReference type="AlphaFoldDB" id="A0A2N8HDM6"/>
<gene>
    <name evidence="2" type="ORF">CXU22_05410</name>
</gene>
<dbReference type="OrthoDB" id="199899at2"/>
<dbReference type="RefSeq" id="WP_102713344.1">
    <property type="nucleotide sequence ID" value="NZ_CABMLK010000001.1"/>
</dbReference>
<keyword evidence="1" id="KW-1133">Transmembrane helix</keyword>